<evidence type="ECO:0000313" key="1">
    <source>
        <dbReference type="EMBL" id="OQU76661.1"/>
    </source>
</evidence>
<sequence>MRRARFRRSSSGRTRRMMLLIKSEPSSLDDHLLNRPYPPLSWRRMLQTTIGAAPGLDFDHEGVREGFQSVQRFSGRQIPPNSRQNCNNDLLGLTRLADKLQCTPYISGQ</sequence>
<dbReference type="AlphaFoldDB" id="A0A1W0VTS5"/>
<reference evidence="1 2" key="1">
    <citation type="journal article" date="2009" name="Nature">
        <title>The Sorghum bicolor genome and the diversification of grasses.</title>
        <authorList>
            <person name="Paterson A.H."/>
            <person name="Bowers J.E."/>
            <person name="Bruggmann R."/>
            <person name="Dubchak I."/>
            <person name="Grimwood J."/>
            <person name="Gundlach H."/>
            <person name="Haberer G."/>
            <person name="Hellsten U."/>
            <person name="Mitros T."/>
            <person name="Poliakov A."/>
            <person name="Schmutz J."/>
            <person name="Spannagl M."/>
            <person name="Tang H."/>
            <person name="Wang X."/>
            <person name="Wicker T."/>
            <person name="Bharti A.K."/>
            <person name="Chapman J."/>
            <person name="Feltus F.A."/>
            <person name="Gowik U."/>
            <person name="Grigoriev I.V."/>
            <person name="Lyons E."/>
            <person name="Maher C.A."/>
            <person name="Martis M."/>
            <person name="Narechania A."/>
            <person name="Otillar R.P."/>
            <person name="Penning B.W."/>
            <person name="Salamov A.A."/>
            <person name="Wang Y."/>
            <person name="Zhang L."/>
            <person name="Carpita N.C."/>
            <person name="Freeling M."/>
            <person name="Gingle A.R."/>
            <person name="Hash C.T."/>
            <person name="Keller B."/>
            <person name="Klein P."/>
            <person name="Kresovich S."/>
            <person name="McCann M.C."/>
            <person name="Ming R."/>
            <person name="Peterson D.G."/>
            <person name="Mehboob-ur-Rahman"/>
            <person name="Ware D."/>
            <person name="Westhoff P."/>
            <person name="Mayer K.F."/>
            <person name="Messing J."/>
            <person name="Rokhsar D.S."/>
        </authorList>
    </citation>
    <scope>NUCLEOTIDE SEQUENCE [LARGE SCALE GENOMIC DNA]</scope>
    <source>
        <strain evidence="2">cv. BTx623</strain>
    </source>
</reference>
<protein>
    <submittedName>
        <fullName evidence="1">Uncharacterized protein</fullName>
    </submittedName>
</protein>
<accession>A0A1W0VTS5</accession>
<reference evidence="2" key="3">
    <citation type="journal article" date="2018" name="Plant J.">
        <title>The Sorghum bicolor reference genome: improved assembly, gene annotations, a transcriptome atlas, and signatures of genome organization.</title>
        <authorList>
            <person name="McCormick R.F."/>
            <person name="Truong S.K."/>
            <person name="Sreedasyam A."/>
            <person name="Jenkins J."/>
            <person name="Shu S."/>
            <person name="Sims D."/>
            <person name="Kennedy M."/>
            <person name="Amirebrahimi M."/>
            <person name="Weers B.D."/>
            <person name="McKinley B."/>
            <person name="Mattison A."/>
            <person name="Morishige D.T."/>
            <person name="Grimwood J."/>
            <person name="Schmutz J."/>
            <person name="Mullet J.E."/>
        </authorList>
    </citation>
    <scope>NUCLEOTIDE SEQUENCE [LARGE SCALE GENOMIC DNA]</scope>
    <source>
        <strain evidence="2">cv. BTx623</strain>
    </source>
</reference>
<name>A0A1W0VTS5_SORBI</name>
<evidence type="ECO:0000313" key="2">
    <source>
        <dbReference type="Proteomes" id="UP000000768"/>
    </source>
</evidence>
<organism evidence="1 2">
    <name type="scientific">Sorghum bicolor</name>
    <name type="common">Sorghum</name>
    <name type="synonym">Sorghum vulgare</name>
    <dbReference type="NCBI Taxonomy" id="4558"/>
    <lineage>
        <taxon>Eukaryota</taxon>
        <taxon>Viridiplantae</taxon>
        <taxon>Streptophyta</taxon>
        <taxon>Embryophyta</taxon>
        <taxon>Tracheophyta</taxon>
        <taxon>Spermatophyta</taxon>
        <taxon>Magnoliopsida</taxon>
        <taxon>Liliopsida</taxon>
        <taxon>Poales</taxon>
        <taxon>Poaceae</taxon>
        <taxon>PACMAD clade</taxon>
        <taxon>Panicoideae</taxon>
        <taxon>Andropogonodae</taxon>
        <taxon>Andropogoneae</taxon>
        <taxon>Sorghinae</taxon>
        <taxon>Sorghum</taxon>
    </lineage>
</organism>
<keyword evidence="2" id="KW-1185">Reference proteome</keyword>
<gene>
    <name evidence="1" type="ORF">SORBI_3010G181150</name>
</gene>
<dbReference type="Gramene" id="OQU76661">
    <property type="protein sequence ID" value="OQU76661"/>
    <property type="gene ID" value="SORBI_3010G181150"/>
</dbReference>
<dbReference type="Gramene" id="OQU76662">
    <property type="protein sequence ID" value="OQU76662"/>
    <property type="gene ID" value="SORBI_3010G181150"/>
</dbReference>
<reference evidence="1" key="2">
    <citation type="submission" date="2017-02" db="EMBL/GenBank/DDBJ databases">
        <title>WGS assembly of Sorghum bicolor.</title>
        <authorList>
            <person name="Paterson A."/>
            <person name="Mullet J."/>
            <person name="Bowers J."/>
            <person name="Bruggmann R."/>
            <person name="Dubchak I."/>
            <person name="Grimwood J."/>
            <person name="Gundlach H."/>
            <person name="Haberer G."/>
            <person name="Hellsten U."/>
            <person name="Mitros T."/>
            <person name="Poliakov A."/>
            <person name="Schmutz J."/>
            <person name="Spannagl M."/>
            <person name="Tang H."/>
            <person name="Wang X."/>
            <person name="Wicker T."/>
            <person name="Bharti A."/>
            <person name="Chapman J."/>
            <person name="Feltus F."/>
            <person name="Gowik U."/>
            <person name="Grigoriev I."/>
            <person name="Lyons E."/>
            <person name="Maher C."/>
            <person name="Martis M."/>
            <person name="Narechania A."/>
            <person name="Otillar R."/>
            <person name="Penning B."/>
            <person name="Salamov A."/>
            <person name="Wang Y."/>
            <person name="Zhang L."/>
            <person name="Carpita N."/>
            <person name="Freeling M."/>
            <person name="Gingle A."/>
            <person name="Hash C."/>
            <person name="Keller B."/>
            <person name="Klein P."/>
            <person name="Kresovich S."/>
            <person name="Mccann M."/>
            <person name="Ming R."/>
            <person name="Peterson D."/>
            <person name="Rahman M."/>
            <person name="Ware D."/>
            <person name="Westhoff P."/>
            <person name="Mayer K."/>
            <person name="Messing J."/>
            <person name="Sims D."/>
            <person name="Jenkins J."/>
            <person name="Shu S."/>
            <person name="Rokhsar D."/>
        </authorList>
    </citation>
    <scope>NUCLEOTIDE SEQUENCE</scope>
</reference>
<dbReference type="InParanoid" id="A0A1W0VTS5"/>
<dbReference type="Proteomes" id="UP000000768">
    <property type="component" value="Chromosome 10"/>
</dbReference>
<proteinExistence type="predicted"/>
<dbReference type="EMBL" id="CM000769">
    <property type="protein sequence ID" value="OQU76661.1"/>
    <property type="molecule type" value="Genomic_DNA"/>
</dbReference>
<dbReference type="EMBL" id="CM000769">
    <property type="protein sequence ID" value="OQU76662.1"/>
    <property type="molecule type" value="Genomic_DNA"/>
</dbReference>